<feature type="compositionally biased region" description="Polar residues" evidence="6">
    <location>
        <begin position="15"/>
        <end position="29"/>
    </location>
</feature>
<sequence length="374" mass="42163">MTGFNFKEFETTAQGQINDPSLSPPTFNRSTQTPTSAPTSAPTSSNRFNPAYFAPSALTSNQTASPHTSSITVYALWLSDIHLGCKDCKADYLLSLLETVRCQHLYLVGDIVDLWALKRKLHWPDSHNKVLQKFIELAQNGTQVIYLPGNHDELIKPYAELSLWNIKIARQHIHHGIGGHKLLMLHGDQFDADVCVGRFYAILGDHLYDLLLFLNRNLHSLRERLGYPYWSLASYIKSKVGKAQAAIGHYRQAVLNYAQHFDVDGVICGHIHQPELSTHPRAAQYCTPQSTPEQRQIIYANDGDWVENCSLITETLNGELQLCRWNEQTLNLDILSSIALVQQPPETHKNKQQKTAAQQMPNTNTGETRPRDVA</sequence>
<dbReference type="Pfam" id="PF00149">
    <property type="entry name" value="Metallophos"/>
    <property type="match status" value="1"/>
</dbReference>
<name>A0A9X2WTR8_9GAMM</name>
<feature type="region of interest" description="Disordered" evidence="6">
    <location>
        <begin position="343"/>
        <end position="374"/>
    </location>
</feature>
<keyword evidence="9" id="KW-1185">Reference proteome</keyword>
<keyword evidence="5" id="KW-0464">Manganese</keyword>
<dbReference type="PANTHER" id="PTHR34990">
    <property type="entry name" value="UDP-2,3-DIACYLGLUCOSAMINE HYDROLASE-RELATED"/>
    <property type="match status" value="1"/>
</dbReference>
<feature type="region of interest" description="Disordered" evidence="6">
    <location>
        <begin position="15"/>
        <end position="46"/>
    </location>
</feature>
<evidence type="ECO:0000256" key="4">
    <source>
        <dbReference type="ARBA" id="ARBA00023136"/>
    </source>
</evidence>
<evidence type="ECO:0000256" key="6">
    <source>
        <dbReference type="SAM" id="MobiDB-lite"/>
    </source>
</evidence>
<feature type="domain" description="Calcineurin-like phosphoesterase" evidence="7">
    <location>
        <begin position="77"/>
        <end position="274"/>
    </location>
</feature>
<reference evidence="8" key="1">
    <citation type="journal article" date="2023" name="Int. J. Syst. Evol. Microbiol.">
        <title>&lt;i&gt;Shewanella septentrionalis&lt;/i&gt; sp. nov. and &lt;i&gt;Shewanella holmiensis&lt;/i&gt; sp. nov., isolated from Baltic Sea water and sediments.</title>
        <authorList>
            <person name="Martin-Rodriguez A.J."/>
            <person name="Thorell K."/>
            <person name="Joffre E."/>
            <person name="Jensie-Markopoulos S."/>
            <person name="Moore E.R.B."/>
            <person name="Sjoling A."/>
        </authorList>
    </citation>
    <scope>NUCLEOTIDE SEQUENCE</scope>
    <source>
        <strain evidence="8">SP1W3</strain>
    </source>
</reference>
<dbReference type="RefSeq" id="WP_261272482.1">
    <property type="nucleotide sequence ID" value="NZ_JAMTCC010000012.1"/>
</dbReference>
<dbReference type="GO" id="GO:0009245">
    <property type="term" value="P:lipid A biosynthetic process"/>
    <property type="evidence" value="ECO:0007669"/>
    <property type="project" value="TreeGrafter"/>
</dbReference>
<dbReference type="InterPro" id="IPR029052">
    <property type="entry name" value="Metallo-depent_PP-like"/>
</dbReference>
<keyword evidence="4" id="KW-0472">Membrane</keyword>
<keyword evidence="1" id="KW-1003">Cell membrane</keyword>
<evidence type="ECO:0000256" key="2">
    <source>
        <dbReference type="ARBA" id="ARBA00022519"/>
    </source>
</evidence>
<dbReference type="Proteomes" id="UP001155604">
    <property type="component" value="Unassembled WGS sequence"/>
</dbReference>
<dbReference type="GO" id="GO:0008758">
    <property type="term" value="F:UDP-2,3-diacylglucosamine hydrolase activity"/>
    <property type="evidence" value="ECO:0007669"/>
    <property type="project" value="TreeGrafter"/>
</dbReference>
<organism evidence="8 9">
    <name type="scientific">Shewanella septentrionalis</name>
    <dbReference type="NCBI Taxonomy" id="2952223"/>
    <lineage>
        <taxon>Bacteria</taxon>
        <taxon>Pseudomonadati</taxon>
        <taxon>Pseudomonadota</taxon>
        <taxon>Gammaproteobacteria</taxon>
        <taxon>Alteromonadales</taxon>
        <taxon>Shewanellaceae</taxon>
        <taxon>Shewanella</taxon>
    </lineage>
</organism>
<keyword evidence="2" id="KW-0997">Cell inner membrane</keyword>
<evidence type="ECO:0000256" key="1">
    <source>
        <dbReference type="ARBA" id="ARBA00022475"/>
    </source>
</evidence>
<evidence type="ECO:0000256" key="5">
    <source>
        <dbReference type="ARBA" id="ARBA00023211"/>
    </source>
</evidence>
<comment type="caution">
    <text evidence="8">The sequence shown here is derived from an EMBL/GenBank/DDBJ whole genome shotgun (WGS) entry which is preliminary data.</text>
</comment>
<evidence type="ECO:0000256" key="3">
    <source>
        <dbReference type="ARBA" id="ARBA00022723"/>
    </source>
</evidence>
<dbReference type="PANTHER" id="PTHR34990:SF2">
    <property type="entry name" value="BLL8164 PROTEIN"/>
    <property type="match status" value="1"/>
</dbReference>
<dbReference type="GO" id="GO:0046872">
    <property type="term" value="F:metal ion binding"/>
    <property type="evidence" value="ECO:0007669"/>
    <property type="project" value="UniProtKB-KW"/>
</dbReference>
<accession>A0A9X2WTR8</accession>
<evidence type="ECO:0000313" key="9">
    <source>
        <dbReference type="Proteomes" id="UP001155604"/>
    </source>
</evidence>
<dbReference type="InterPro" id="IPR004843">
    <property type="entry name" value="Calcineurin-like_PHP"/>
</dbReference>
<feature type="compositionally biased region" description="Polar residues" evidence="6">
    <location>
        <begin position="353"/>
        <end position="367"/>
    </location>
</feature>
<evidence type="ECO:0000259" key="7">
    <source>
        <dbReference type="Pfam" id="PF00149"/>
    </source>
</evidence>
<dbReference type="Gene3D" id="3.60.21.10">
    <property type="match status" value="1"/>
</dbReference>
<keyword evidence="3" id="KW-0479">Metal-binding</keyword>
<feature type="compositionally biased region" description="Low complexity" evidence="6">
    <location>
        <begin position="30"/>
        <end position="45"/>
    </location>
</feature>
<dbReference type="AlphaFoldDB" id="A0A9X2WTR8"/>
<gene>
    <name evidence="8" type="ORF">NE536_09005</name>
</gene>
<proteinExistence type="predicted"/>
<evidence type="ECO:0000313" key="8">
    <source>
        <dbReference type="EMBL" id="MCT7945504.1"/>
    </source>
</evidence>
<dbReference type="CDD" id="cd07398">
    <property type="entry name" value="MPP_YbbF-LpxH"/>
    <property type="match status" value="1"/>
</dbReference>
<dbReference type="EMBL" id="JAMTCC010000012">
    <property type="protein sequence ID" value="MCT7945504.1"/>
    <property type="molecule type" value="Genomic_DNA"/>
</dbReference>
<dbReference type="SUPFAM" id="SSF56300">
    <property type="entry name" value="Metallo-dependent phosphatases"/>
    <property type="match status" value="1"/>
</dbReference>
<protein>
    <submittedName>
        <fullName evidence="8">UDP-2,3-diacylglucosamine diphosphatase</fullName>
    </submittedName>
</protein>
<dbReference type="GO" id="GO:0016020">
    <property type="term" value="C:membrane"/>
    <property type="evidence" value="ECO:0007669"/>
    <property type="project" value="GOC"/>
</dbReference>
<dbReference type="InterPro" id="IPR043461">
    <property type="entry name" value="LpxH-like"/>
</dbReference>